<feature type="region of interest" description="Disordered" evidence="1">
    <location>
        <begin position="1"/>
        <end position="28"/>
    </location>
</feature>
<protein>
    <submittedName>
        <fullName evidence="2">Uncharacterized protein</fullName>
    </submittedName>
</protein>
<accession>G3HZ27</accession>
<dbReference type="Proteomes" id="UP000001075">
    <property type="component" value="Unassembled WGS sequence"/>
</dbReference>
<proteinExistence type="predicted"/>
<sequence length="58" mass="6338">MQRASASLMTNSVSVAHRESPGSPAGNCLRHQLHKELNYKKHATQVSHQSDSYGMDAS</sequence>
<evidence type="ECO:0000313" key="3">
    <source>
        <dbReference type="Proteomes" id="UP000001075"/>
    </source>
</evidence>
<organism evidence="2 3">
    <name type="scientific">Cricetulus griseus</name>
    <name type="common">Chinese hamster</name>
    <name type="synonym">Cricetulus barabensis griseus</name>
    <dbReference type="NCBI Taxonomy" id="10029"/>
    <lineage>
        <taxon>Eukaryota</taxon>
        <taxon>Metazoa</taxon>
        <taxon>Chordata</taxon>
        <taxon>Craniata</taxon>
        <taxon>Vertebrata</taxon>
        <taxon>Euteleostomi</taxon>
        <taxon>Mammalia</taxon>
        <taxon>Eutheria</taxon>
        <taxon>Euarchontoglires</taxon>
        <taxon>Glires</taxon>
        <taxon>Rodentia</taxon>
        <taxon>Myomorpha</taxon>
        <taxon>Muroidea</taxon>
        <taxon>Cricetidae</taxon>
        <taxon>Cricetinae</taxon>
        <taxon>Cricetulus</taxon>
    </lineage>
</organism>
<evidence type="ECO:0000256" key="1">
    <source>
        <dbReference type="SAM" id="MobiDB-lite"/>
    </source>
</evidence>
<evidence type="ECO:0000313" key="2">
    <source>
        <dbReference type="EMBL" id="EGW08530.1"/>
    </source>
</evidence>
<dbReference type="InParanoid" id="G3HZ27"/>
<reference evidence="3" key="1">
    <citation type="journal article" date="2011" name="Nat. Biotechnol.">
        <title>The genomic sequence of the Chinese hamster ovary (CHO)-K1 cell line.</title>
        <authorList>
            <person name="Xu X."/>
            <person name="Nagarajan H."/>
            <person name="Lewis N.E."/>
            <person name="Pan S."/>
            <person name="Cai Z."/>
            <person name="Liu X."/>
            <person name="Chen W."/>
            <person name="Xie M."/>
            <person name="Wang W."/>
            <person name="Hammond S."/>
            <person name="Andersen M.R."/>
            <person name="Neff N."/>
            <person name="Passarelli B."/>
            <person name="Koh W."/>
            <person name="Fan H.C."/>
            <person name="Wang J."/>
            <person name="Gui Y."/>
            <person name="Lee K.H."/>
            <person name="Betenbaugh M.J."/>
            <person name="Quake S.R."/>
            <person name="Famili I."/>
            <person name="Palsson B.O."/>
            <person name="Wang J."/>
        </authorList>
    </citation>
    <scope>NUCLEOTIDE SEQUENCE [LARGE SCALE GENOMIC DNA]</scope>
    <source>
        <strain evidence="3">CHO K1 cell line</strain>
    </source>
</reference>
<gene>
    <name evidence="2" type="ORF">I79_016322</name>
</gene>
<dbReference type="EMBL" id="JH000956">
    <property type="protein sequence ID" value="EGW08530.1"/>
    <property type="molecule type" value="Genomic_DNA"/>
</dbReference>
<dbReference type="AlphaFoldDB" id="G3HZ27"/>
<name>G3HZ27_CRIGR</name>
<feature type="compositionally biased region" description="Polar residues" evidence="1">
    <location>
        <begin position="1"/>
        <end position="14"/>
    </location>
</feature>